<sequence length="331" mass="34114">MTIVFSRRSALLATGLGALGAAAAPARASDRPSVVHGSAPALHPEGITWDHARGAFLVGSVRHGTISVVRRDGTVRTLVDDGVMVSTLAVHVDPARGRVLATHQDPGVGTRSSAATMYRQSGLGVFDLATGALLHRVDLSAVPGSAAGVHGANDFALDASGNAYVTDIVSGEIFRVDPAAGRATLLLSRPDLLGRDGVGPNGVVWHPGGFLLVVRYDTGALLRVPVHAPGRISEVRLDEPVVGGDGLALRPDGTLVVVINRLASTATPGVAVLRSDDGWSSARTVARSAPWPDPDPTTAVATAHGTYVIEGRLAGLFAGTLDDTFTIRALR</sequence>
<feature type="signal peptide" evidence="1">
    <location>
        <begin position="1"/>
        <end position="28"/>
    </location>
</feature>
<accession>A0AAU1ZYX0</accession>
<dbReference type="AlphaFoldDB" id="A0AAU1ZYX0"/>
<name>A0AAU1ZYX0_9ACTN</name>
<proteinExistence type="predicted"/>
<dbReference type="PROSITE" id="PS51318">
    <property type="entry name" value="TAT"/>
    <property type="match status" value="1"/>
</dbReference>
<evidence type="ECO:0000256" key="1">
    <source>
        <dbReference type="SAM" id="SignalP"/>
    </source>
</evidence>
<organism evidence="2">
    <name type="scientific">Streptomyces sp. NBC_00093</name>
    <dbReference type="NCBI Taxonomy" id="2975649"/>
    <lineage>
        <taxon>Bacteria</taxon>
        <taxon>Bacillati</taxon>
        <taxon>Actinomycetota</taxon>
        <taxon>Actinomycetes</taxon>
        <taxon>Kitasatosporales</taxon>
        <taxon>Streptomycetaceae</taxon>
        <taxon>Streptomyces</taxon>
    </lineage>
</organism>
<dbReference type="InterPro" id="IPR053224">
    <property type="entry name" value="Sensory_adhesion_molecule"/>
</dbReference>
<reference evidence="2" key="1">
    <citation type="submission" date="2022-10" db="EMBL/GenBank/DDBJ databases">
        <title>The complete genomes of actinobacterial strains from the NBC collection.</title>
        <authorList>
            <person name="Joergensen T.S."/>
            <person name="Alvarez Arevalo M."/>
            <person name="Sterndorff E.B."/>
            <person name="Faurdal D."/>
            <person name="Vuksanovic O."/>
            <person name="Mourched A.-S."/>
            <person name="Charusanti P."/>
            <person name="Shaw S."/>
            <person name="Blin K."/>
            <person name="Weber T."/>
        </authorList>
    </citation>
    <scope>NUCLEOTIDE SEQUENCE</scope>
    <source>
        <strain evidence="2">NBC_00093</strain>
    </source>
</reference>
<keyword evidence="1" id="KW-0732">Signal</keyword>
<dbReference type="PANTHER" id="PTHR31460:SF3">
    <property type="entry name" value="MESOCENTIN"/>
    <property type="match status" value="1"/>
</dbReference>
<dbReference type="Gene3D" id="2.120.10.30">
    <property type="entry name" value="TolB, C-terminal domain"/>
    <property type="match status" value="1"/>
</dbReference>
<dbReference type="PANTHER" id="PTHR31460">
    <property type="match status" value="1"/>
</dbReference>
<protein>
    <recommendedName>
        <fullName evidence="3">SMP-30/Gluconolactonase/LRE-like region domain-containing protein</fullName>
    </recommendedName>
</protein>
<evidence type="ECO:0000313" key="2">
    <source>
        <dbReference type="EMBL" id="WTT17638.1"/>
    </source>
</evidence>
<dbReference type="InterPro" id="IPR011042">
    <property type="entry name" value="6-blade_b-propeller_TolB-like"/>
</dbReference>
<gene>
    <name evidence="2" type="ORF">OHA22_19885</name>
</gene>
<dbReference type="EMBL" id="CP108222">
    <property type="protein sequence ID" value="WTT17638.1"/>
    <property type="molecule type" value="Genomic_DNA"/>
</dbReference>
<dbReference type="InterPro" id="IPR006311">
    <property type="entry name" value="TAT_signal"/>
</dbReference>
<feature type="chain" id="PRO_5043535750" description="SMP-30/Gluconolactonase/LRE-like region domain-containing protein" evidence="1">
    <location>
        <begin position="29"/>
        <end position="331"/>
    </location>
</feature>
<dbReference type="SUPFAM" id="SSF63829">
    <property type="entry name" value="Calcium-dependent phosphotriesterase"/>
    <property type="match status" value="1"/>
</dbReference>
<evidence type="ECO:0008006" key="3">
    <source>
        <dbReference type="Google" id="ProtNLM"/>
    </source>
</evidence>